<reference evidence="4" key="1">
    <citation type="journal article" date="2018" name="Front. Microbiol.">
        <title>Genome-Based Analysis Reveals the Taxonomy and Diversity of the Family Idiomarinaceae.</title>
        <authorList>
            <person name="Liu Y."/>
            <person name="Lai Q."/>
            <person name="Shao Z."/>
        </authorList>
    </citation>
    <scope>NUCLEOTIDE SEQUENCE [LARGE SCALE GENOMIC DNA]</scope>
    <source>
        <strain evidence="4">BH195</strain>
    </source>
</reference>
<dbReference type="EMBL" id="PIPW01000004">
    <property type="protein sequence ID" value="RUO51577.1"/>
    <property type="molecule type" value="Genomic_DNA"/>
</dbReference>
<feature type="transmembrane region" description="Helical" evidence="1">
    <location>
        <begin position="45"/>
        <end position="72"/>
    </location>
</feature>
<name>A0A432XS78_9GAMM</name>
<proteinExistence type="predicted"/>
<evidence type="ECO:0000256" key="1">
    <source>
        <dbReference type="SAM" id="Phobius"/>
    </source>
</evidence>
<dbReference type="AlphaFoldDB" id="A0A432XS78"/>
<dbReference type="Pfam" id="PF04892">
    <property type="entry name" value="VanZ"/>
    <property type="match status" value="1"/>
</dbReference>
<evidence type="ECO:0000313" key="3">
    <source>
        <dbReference type="EMBL" id="RUO51577.1"/>
    </source>
</evidence>
<keyword evidence="1" id="KW-0812">Transmembrane</keyword>
<dbReference type="Proteomes" id="UP000287198">
    <property type="component" value="Unassembled WGS sequence"/>
</dbReference>
<sequence>MSSKNWARVLFIGLLIVVTAAFLMQVSTGELPRFEHLDKVVHFAAFFVLAWAFYHAFPIPIWAALVVLTGYGLLIEYIQDLLPYRDSSWGDLLADGLGAATFYLIAWWRFMRHRRKLAKTSSSSSST</sequence>
<keyword evidence="1" id="KW-1133">Transmembrane helix</keyword>
<organism evidence="3 4">
    <name type="scientific">Pseudidiomarina halophila</name>
    <dbReference type="NCBI Taxonomy" id="1449799"/>
    <lineage>
        <taxon>Bacteria</taxon>
        <taxon>Pseudomonadati</taxon>
        <taxon>Pseudomonadota</taxon>
        <taxon>Gammaproteobacteria</taxon>
        <taxon>Alteromonadales</taxon>
        <taxon>Idiomarinaceae</taxon>
        <taxon>Pseudidiomarina</taxon>
    </lineage>
</organism>
<accession>A0A432XS78</accession>
<dbReference type="NCBIfam" id="NF037970">
    <property type="entry name" value="vanZ_1"/>
    <property type="match status" value="1"/>
</dbReference>
<dbReference type="InterPro" id="IPR006976">
    <property type="entry name" value="VanZ-like"/>
</dbReference>
<gene>
    <name evidence="3" type="ORF">CWI69_11415</name>
</gene>
<dbReference type="RefSeq" id="WP_126764436.1">
    <property type="nucleotide sequence ID" value="NZ_JBHLTZ010000014.1"/>
</dbReference>
<keyword evidence="4" id="KW-1185">Reference proteome</keyword>
<feature type="transmembrane region" description="Helical" evidence="1">
    <location>
        <begin position="92"/>
        <end position="110"/>
    </location>
</feature>
<feature type="domain" description="VanZ-like" evidence="2">
    <location>
        <begin position="30"/>
        <end position="108"/>
    </location>
</feature>
<comment type="caution">
    <text evidence="3">The sequence shown here is derived from an EMBL/GenBank/DDBJ whole genome shotgun (WGS) entry which is preliminary data.</text>
</comment>
<feature type="transmembrane region" description="Helical" evidence="1">
    <location>
        <begin position="6"/>
        <end position="24"/>
    </location>
</feature>
<protein>
    <recommendedName>
        <fullName evidence="2">VanZ-like domain-containing protein</fullName>
    </recommendedName>
</protein>
<evidence type="ECO:0000259" key="2">
    <source>
        <dbReference type="Pfam" id="PF04892"/>
    </source>
</evidence>
<evidence type="ECO:0000313" key="4">
    <source>
        <dbReference type="Proteomes" id="UP000287198"/>
    </source>
</evidence>
<keyword evidence="1" id="KW-0472">Membrane</keyword>
<dbReference type="PANTHER" id="PTHR28008">
    <property type="entry name" value="DOMAIN PROTEIN, PUTATIVE (AFU_ORTHOLOGUE AFUA_3G10980)-RELATED"/>
    <property type="match status" value="1"/>
</dbReference>
<dbReference type="OrthoDB" id="8564037at2"/>
<dbReference type="PANTHER" id="PTHR28008:SF1">
    <property type="entry name" value="DOMAIN PROTEIN, PUTATIVE (AFU_ORTHOLOGUE AFUA_3G10980)-RELATED"/>
    <property type="match status" value="1"/>
</dbReference>